<dbReference type="PANTHER" id="PTHR32309:SF13">
    <property type="entry name" value="FERRIC ENTEROBACTIN TRANSPORT PROTEIN FEPE"/>
    <property type="match status" value="1"/>
</dbReference>
<dbReference type="InterPro" id="IPR050445">
    <property type="entry name" value="Bact_polysacc_biosynth/exp"/>
</dbReference>
<protein>
    <recommendedName>
        <fullName evidence="11">ECA polysaccharide chain length modulation protein</fullName>
    </recommendedName>
</protein>
<dbReference type="InterPro" id="IPR003856">
    <property type="entry name" value="LPS_length_determ_N"/>
</dbReference>
<accession>A0A0D0NQ41</accession>
<feature type="domain" description="Polysaccharide chain length determinant N-terminal" evidence="7">
    <location>
        <begin position="12"/>
        <end position="106"/>
    </location>
</feature>
<dbReference type="OrthoDB" id="8113255at2"/>
<feature type="domain" description="Tyrosine-protein kinase G-rich" evidence="8">
    <location>
        <begin position="307"/>
        <end position="337"/>
    </location>
</feature>
<keyword evidence="2" id="KW-1003">Cell membrane</keyword>
<dbReference type="Pfam" id="PF13807">
    <property type="entry name" value="GNVR"/>
    <property type="match status" value="1"/>
</dbReference>
<evidence type="ECO:0000259" key="7">
    <source>
        <dbReference type="Pfam" id="PF02706"/>
    </source>
</evidence>
<name>A0A0D0NQ41_PSEFL</name>
<evidence type="ECO:0000256" key="5">
    <source>
        <dbReference type="ARBA" id="ARBA00023136"/>
    </source>
</evidence>
<evidence type="ECO:0000256" key="3">
    <source>
        <dbReference type="ARBA" id="ARBA00022692"/>
    </source>
</evidence>
<dbReference type="RefSeq" id="WP_042728072.1">
    <property type="nucleotide sequence ID" value="NZ_JXNZ01000008.1"/>
</dbReference>
<feature type="transmembrane region" description="Helical" evidence="6">
    <location>
        <begin position="319"/>
        <end position="339"/>
    </location>
</feature>
<dbReference type="SUPFAM" id="SSF160355">
    <property type="entry name" value="Bacterial polysaccharide co-polymerase-like"/>
    <property type="match status" value="1"/>
</dbReference>
<dbReference type="Proteomes" id="UP000032101">
    <property type="component" value="Unassembled WGS sequence"/>
</dbReference>
<dbReference type="InterPro" id="IPR032807">
    <property type="entry name" value="GNVR"/>
</dbReference>
<evidence type="ECO:0000313" key="9">
    <source>
        <dbReference type="EMBL" id="KIQ61186.1"/>
    </source>
</evidence>
<dbReference type="Pfam" id="PF02706">
    <property type="entry name" value="Wzz"/>
    <property type="match status" value="1"/>
</dbReference>
<keyword evidence="3 6" id="KW-0812">Transmembrane</keyword>
<comment type="caution">
    <text evidence="9">The sequence shown here is derived from an EMBL/GenBank/DDBJ whole genome shotgun (WGS) entry which is preliminary data.</text>
</comment>
<dbReference type="PANTHER" id="PTHR32309">
    <property type="entry name" value="TYROSINE-PROTEIN KINASE"/>
    <property type="match status" value="1"/>
</dbReference>
<evidence type="ECO:0000313" key="10">
    <source>
        <dbReference type="Proteomes" id="UP000032101"/>
    </source>
</evidence>
<evidence type="ECO:0000256" key="4">
    <source>
        <dbReference type="ARBA" id="ARBA00022989"/>
    </source>
</evidence>
<dbReference type="PATRIC" id="fig|294.124.peg.321"/>
<evidence type="ECO:0000256" key="1">
    <source>
        <dbReference type="ARBA" id="ARBA00004651"/>
    </source>
</evidence>
<organism evidence="9 10">
    <name type="scientific">Pseudomonas fluorescens</name>
    <dbReference type="NCBI Taxonomy" id="294"/>
    <lineage>
        <taxon>Bacteria</taxon>
        <taxon>Pseudomonadati</taxon>
        <taxon>Pseudomonadota</taxon>
        <taxon>Gammaproteobacteria</taxon>
        <taxon>Pseudomonadales</taxon>
        <taxon>Pseudomonadaceae</taxon>
        <taxon>Pseudomonas</taxon>
    </lineage>
</organism>
<evidence type="ECO:0000256" key="2">
    <source>
        <dbReference type="ARBA" id="ARBA00022475"/>
    </source>
</evidence>
<gene>
    <name evidence="9" type="ORF">RL74_01565</name>
</gene>
<proteinExistence type="predicted"/>
<comment type="subcellular location">
    <subcellularLocation>
        <location evidence="1">Cell membrane</location>
        <topology evidence="1">Multi-pass membrane protein</topology>
    </subcellularLocation>
</comment>
<dbReference type="GO" id="GO:0005886">
    <property type="term" value="C:plasma membrane"/>
    <property type="evidence" value="ECO:0007669"/>
    <property type="project" value="UniProtKB-SubCell"/>
</dbReference>
<keyword evidence="5 6" id="KW-0472">Membrane</keyword>
<feature type="transmembrane region" description="Helical" evidence="6">
    <location>
        <begin position="27"/>
        <end position="47"/>
    </location>
</feature>
<dbReference type="GO" id="GO:0004713">
    <property type="term" value="F:protein tyrosine kinase activity"/>
    <property type="evidence" value="ECO:0007669"/>
    <property type="project" value="TreeGrafter"/>
</dbReference>
<sequence>MQSDAANNQYANEFDAFQIARALWRQVWVIISVTAIAVVLGLMYAFFSERVFEARAYLVPPTQSDIAELNAGRTKEFELEPYTIEHVYRLFVRNLLSETLRQEFFESTYLPSLSEDEKKRSQDALYAEFLKKLKVTPVTADEVGRYSVIAQTGNAEQSVDWVKKYIRHAELQAVNEITKNVSYEAKVRAQNMGREIDAKRETGEAMRADTLVKLRASLGVAEAVGVQKPTMIFDGTPNAATTNMTGEMSFLRGVEALKAEIKSIEGRSSNDAFLSGLRDLQAKKSFFEKLAVTPLKIDMYRYDGDVEVPQEAIKPKRTLVVLLALVLGLMLGVLAALSVHHLGGKSAKKSPGYQV</sequence>
<keyword evidence="4 6" id="KW-1133">Transmembrane helix</keyword>
<dbReference type="EMBL" id="JXNZ01000008">
    <property type="protein sequence ID" value="KIQ61186.1"/>
    <property type="molecule type" value="Genomic_DNA"/>
</dbReference>
<evidence type="ECO:0008006" key="11">
    <source>
        <dbReference type="Google" id="ProtNLM"/>
    </source>
</evidence>
<dbReference type="Gene3D" id="3.30.1890.10">
    <property type="entry name" value="FepE-like"/>
    <property type="match status" value="1"/>
</dbReference>
<reference evidence="9 10" key="1">
    <citation type="submission" date="2015-01" db="EMBL/GenBank/DDBJ databases">
        <title>Draft Genome Sequence of the Biocontrol and Plant Growth-Promoting Rhizobacteria (PGPR) Pseudomonas fluorescens UM270.</title>
        <authorList>
            <person name="Hernandez-Salmeron J.E."/>
            <person name="Santoyo G."/>
            <person name="Moreno-Hagelsieb G."/>
            <person name="Hernandez-Leon R."/>
        </authorList>
    </citation>
    <scope>NUCLEOTIDE SEQUENCE [LARGE SCALE GENOMIC DNA]</scope>
    <source>
        <strain evidence="9 10">UM270</strain>
    </source>
</reference>
<evidence type="ECO:0000256" key="6">
    <source>
        <dbReference type="SAM" id="Phobius"/>
    </source>
</evidence>
<dbReference type="AlphaFoldDB" id="A0A0D0NQ41"/>
<evidence type="ECO:0000259" key="8">
    <source>
        <dbReference type="Pfam" id="PF13807"/>
    </source>
</evidence>